<feature type="region of interest" description="Disordered" evidence="1">
    <location>
        <begin position="1"/>
        <end position="31"/>
    </location>
</feature>
<dbReference type="EMBL" id="ML992669">
    <property type="protein sequence ID" value="KAF2213802.1"/>
    <property type="molecule type" value="Genomic_DNA"/>
</dbReference>
<keyword evidence="3" id="KW-1185">Reference proteome</keyword>
<proteinExistence type="predicted"/>
<evidence type="ECO:0000313" key="3">
    <source>
        <dbReference type="Proteomes" id="UP000799539"/>
    </source>
</evidence>
<evidence type="ECO:0000256" key="1">
    <source>
        <dbReference type="SAM" id="MobiDB-lite"/>
    </source>
</evidence>
<dbReference type="AlphaFoldDB" id="A0A6A6FK39"/>
<protein>
    <submittedName>
        <fullName evidence="2">Uncharacterized protein</fullName>
    </submittedName>
</protein>
<sequence length="92" mass="10273">MSSACSRSPAPVSVSKNGLEQNDSDMRAPSRRLSVPMVHAGSELRGIFPKQSSLHTPALPRGERIMRSFSRVQDVILLCSTRKRMQLQSHRQ</sequence>
<accession>A0A6A6FK39</accession>
<gene>
    <name evidence="2" type="ORF">CERZMDRAFT_90360</name>
</gene>
<dbReference type="Proteomes" id="UP000799539">
    <property type="component" value="Unassembled WGS sequence"/>
</dbReference>
<name>A0A6A6FK39_9PEZI</name>
<organism evidence="2 3">
    <name type="scientific">Cercospora zeae-maydis SCOH1-5</name>
    <dbReference type="NCBI Taxonomy" id="717836"/>
    <lineage>
        <taxon>Eukaryota</taxon>
        <taxon>Fungi</taxon>
        <taxon>Dikarya</taxon>
        <taxon>Ascomycota</taxon>
        <taxon>Pezizomycotina</taxon>
        <taxon>Dothideomycetes</taxon>
        <taxon>Dothideomycetidae</taxon>
        <taxon>Mycosphaerellales</taxon>
        <taxon>Mycosphaerellaceae</taxon>
        <taxon>Cercospora</taxon>
    </lineage>
</organism>
<reference evidence="2" key="1">
    <citation type="journal article" date="2020" name="Stud. Mycol.">
        <title>101 Dothideomycetes genomes: a test case for predicting lifestyles and emergence of pathogens.</title>
        <authorList>
            <person name="Haridas S."/>
            <person name="Albert R."/>
            <person name="Binder M."/>
            <person name="Bloem J."/>
            <person name="Labutti K."/>
            <person name="Salamov A."/>
            <person name="Andreopoulos B."/>
            <person name="Baker S."/>
            <person name="Barry K."/>
            <person name="Bills G."/>
            <person name="Bluhm B."/>
            <person name="Cannon C."/>
            <person name="Castanera R."/>
            <person name="Culley D."/>
            <person name="Daum C."/>
            <person name="Ezra D."/>
            <person name="Gonzalez J."/>
            <person name="Henrissat B."/>
            <person name="Kuo A."/>
            <person name="Liang C."/>
            <person name="Lipzen A."/>
            <person name="Lutzoni F."/>
            <person name="Magnuson J."/>
            <person name="Mondo S."/>
            <person name="Nolan M."/>
            <person name="Ohm R."/>
            <person name="Pangilinan J."/>
            <person name="Park H.-J."/>
            <person name="Ramirez L."/>
            <person name="Alfaro M."/>
            <person name="Sun H."/>
            <person name="Tritt A."/>
            <person name="Yoshinaga Y."/>
            <person name="Zwiers L.-H."/>
            <person name="Turgeon B."/>
            <person name="Goodwin S."/>
            <person name="Spatafora J."/>
            <person name="Crous P."/>
            <person name="Grigoriev I."/>
        </authorList>
    </citation>
    <scope>NUCLEOTIDE SEQUENCE</scope>
    <source>
        <strain evidence="2">SCOH1-5</strain>
    </source>
</reference>
<evidence type="ECO:0000313" key="2">
    <source>
        <dbReference type="EMBL" id="KAF2213802.1"/>
    </source>
</evidence>